<name>A0A128FGB2_9GAMM</name>
<dbReference type="GO" id="GO:0032993">
    <property type="term" value="C:protein-DNA complex"/>
    <property type="evidence" value="ECO:0007669"/>
    <property type="project" value="TreeGrafter"/>
</dbReference>
<gene>
    <name evidence="6" type="primary">cynR_4</name>
    <name evidence="6" type="ORF">GMA8713_03880</name>
</gene>
<dbReference type="Pfam" id="PF00126">
    <property type="entry name" value="HTH_1"/>
    <property type="match status" value="1"/>
</dbReference>
<dbReference type="Gene3D" id="3.40.190.10">
    <property type="entry name" value="Periplasmic binding protein-like II"/>
    <property type="match status" value="2"/>
</dbReference>
<protein>
    <submittedName>
        <fullName evidence="6">HTH-type transcriptional regulator CynR</fullName>
    </submittedName>
</protein>
<dbReference type="RefSeq" id="WP_084387781.1">
    <property type="nucleotide sequence ID" value="NZ_CAWRCI010000045.1"/>
</dbReference>
<dbReference type="OrthoDB" id="5526340at2"/>
<feature type="domain" description="HTH lysR-type" evidence="5">
    <location>
        <begin position="3"/>
        <end position="61"/>
    </location>
</feature>
<keyword evidence="3" id="KW-0238">DNA-binding</keyword>
<dbReference type="AlphaFoldDB" id="A0A128FGB2"/>
<dbReference type="GO" id="GO:0003677">
    <property type="term" value="F:DNA binding"/>
    <property type="evidence" value="ECO:0007669"/>
    <property type="project" value="UniProtKB-KW"/>
</dbReference>
<dbReference type="Pfam" id="PF03466">
    <property type="entry name" value="LysR_substrate"/>
    <property type="match status" value="1"/>
</dbReference>
<keyword evidence="7" id="KW-1185">Reference proteome</keyword>
<dbReference type="Gene3D" id="1.10.10.10">
    <property type="entry name" value="Winged helix-like DNA-binding domain superfamily/Winged helix DNA-binding domain"/>
    <property type="match status" value="1"/>
</dbReference>
<keyword evidence="4" id="KW-0804">Transcription</keyword>
<organism evidence="6 7">
    <name type="scientific">Grimontia marina</name>
    <dbReference type="NCBI Taxonomy" id="646534"/>
    <lineage>
        <taxon>Bacteria</taxon>
        <taxon>Pseudomonadati</taxon>
        <taxon>Pseudomonadota</taxon>
        <taxon>Gammaproteobacteria</taxon>
        <taxon>Vibrionales</taxon>
        <taxon>Vibrionaceae</taxon>
        <taxon>Grimontia</taxon>
    </lineage>
</organism>
<dbReference type="SUPFAM" id="SSF53850">
    <property type="entry name" value="Periplasmic binding protein-like II"/>
    <property type="match status" value="1"/>
</dbReference>
<dbReference type="PANTHER" id="PTHR30346:SF0">
    <property type="entry name" value="HCA OPERON TRANSCRIPTIONAL ACTIVATOR HCAR"/>
    <property type="match status" value="1"/>
</dbReference>
<dbReference type="PANTHER" id="PTHR30346">
    <property type="entry name" value="TRANSCRIPTIONAL DUAL REGULATOR HCAR-RELATED"/>
    <property type="match status" value="1"/>
</dbReference>
<accession>A0A128FGB2</accession>
<evidence type="ECO:0000256" key="3">
    <source>
        <dbReference type="ARBA" id="ARBA00023125"/>
    </source>
</evidence>
<dbReference type="FunFam" id="1.10.10.10:FF:000001">
    <property type="entry name" value="LysR family transcriptional regulator"/>
    <property type="match status" value="1"/>
</dbReference>
<evidence type="ECO:0000313" key="7">
    <source>
        <dbReference type="Proteomes" id="UP000073601"/>
    </source>
</evidence>
<dbReference type="SUPFAM" id="SSF46785">
    <property type="entry name" value="Winged helix' DNA-binding domain"/>
    <property type="match status" value="1"/>
</dbReference>
<dbReference type="PRINTS" id="PR00039">
    <property type="entry name" value="HTHLYSR"/>
</dbReference>
<dbReference type="InterPro" id="IPR036388">
    <property type="entry name" value="WH-like_DNA-bd_sf"/>
</dbReference>
<evidence type="ECO:0000256" key="1">
    <source>
        <dbReference type="ARBA" id="ARBA00009437"/>
    </source>
</evidence>
<comment type="similarity">
    <text evidence="1">Belongs to the LysR transcriptional regulatory family.</text>
</comment>
<evidence type="ECO:0000259" key="5">
    <source>
        <dbReference type="PROSITE" id="PS50931"/>
    </source>
</evidence>
<dbReference type="Proteomes" id="UP000073601">
    <property type="component" value="Unassembled WGS sequence"/>
</dbReference>
<evidence type="ECO:0000256" key="2">
    <source>
        <dbReference type="ARBA" id="ARBA00023015"/>
    </source>
</evidence>
<dbReference type="InterPro" id="IPR000847">
    <property type="entry name" value="LysR_HTH_N"/>
</dbReference>
<dbReference type="InterPro" id="IPR036390">
    <property type="entry name" value="WH_DNA-bd_sf"/>
</dbReference>
<sequence length="318" mass="35353">MHFTLKQLRYFVTAGQFGSVTRAAETLHVSQPSISSAILHLEEITGLQLFVRHHAQGLSLTPAGKQFILKAKQLLSDAEGLGRYASSLGEEVSGSLRIVGFPTFTPILIPLLMRRFVEAYPDVNIYCDEAHQKDIIQNMYDGRYELAVTYDLQVPSDIEFEPLLTFAPYAVLPVSHPLSSKESLSLSDLVDLPMVYLDWPMTRDYFFSLFLSQDLQPNFAYPAQSLEMVRSLVANGFGYTLFNTPLINNHALDGGEMKAMPLNDNLRPLCVGVAKIAHFRLTPAASAFVDMLKSYSEDMSSNIFSATIASSKKGNIQQ</sequence>
<dbReference type="InterPro" id="IPR005119">
    <property type="entry name" value="LysR_subst-bd"/>
</dbReference>
<keyword evidence="2" id="KW-0805">Transcription regulation</keyword>
<evidence type="ECO:0000313" key="6">
    <source>
        <dbReference type="EMBL" id="CZF85847.1"/>
    </source>
</evidence>
<proteinExistence type="inferred from homology"/>
<reference evidence="7" key="1">
    <citation type="submission" date="2016-02" db="EMBL/GenBank/DDBJ databases">
        <authorList>
            <person name="Rodrigo-Torres Lidia"/>
            <person name="Arahal R.David."/>
        </authorList>
    </citation>
    <scope>NUCLEOTIDE SEQUENCE [LARGE SCALE GENOMIC DNA]</scope>
    <source>
        <strain evidence="7">CECT 8713</strain>
    </source>
</reference>
<dbReference type="PROSITE" id="PS50931">
    <property type="entry name" value="HTH_LYSR"/>
    <property type="match status" value="1"/>
</dbReference>
<dbReference type="EMBL" id="FIZY01000045">
    <property type="protein sequence ID" value="CZF85847.1"/>
    <property type="molecule type" value="Genomic_DNA"/>
</dbReference>
<evidence type="ECO:0000256" key="4">
    <source>
        <dbReference type="ARBA" id="ARBA00023163"/>
    </source>
</evidence>
<dbReference type="GO" id="GO:0003700">
    <property type="term" value="F:DNA-binding transcription factor activity"/>
    <property type="evidence" value="ECO:0007669"/>
    <property type="project" value="InterPro"/>
</dbReference>